<gene>
    <name evidence="5" type="ORF">SAMN05192574_11617</name>
</gene>
<evidence type="ECO:0000313" key="6">
    <source>
        <dbReference type="Proteomes" id="UP000198942"/>
    </source>
</evidence>
<accession>A0A1H8TKE4</accession>
<keyword evidence="6" id="KW-1185">Reference proteome</keyword>
<dbReference type="AlphaFoldDB" id="A0A1H8TKE4"/>
<evidence type="ECO:0000256" key="3">
    <source>
        <dbReference type="SAM" id="SignalP"/>
    </source>
</evidence>
<protein>
    <submittedName>
        <fullName evidence="5">Surface antigen</fullName>
    </submittedName>
</protein>
<dbReference type="OrthoDB" id="621220at2"/>
<keyword evidence="3" id="KW-0732">Signal</keyword>
<feature type="chain" id="PRO_5011680432" evidence="3">
    <location>
        <begin position="24"/>
        <end position="429"/>
    </location>
</feature>
<feature type="domain" description="Bacterial surface antigen (D15)" evidence="4">
    <location>
        <begin position="235"/>
        <end position="379"/>
    </location>
</feature>
<dbReference type="Proteomes" id="UP000198942">
    <property type="component" value="Unassembled WGS sequence"/>
</dbReference>
<comment type="subcellular location">
    <subcellularLocation>
        <location evidence="1">Membrane</location>
    </subcellularLocation>
</comment>
<reference evidence="6" key="1">
    <citation type="submission" date="2016-10" db="EMBL/GenBank/DDBJ databases">
        <authorList>
            <person name="Varghese N."/>
            <person name="Submissions S."/>
        </authorList>
    </citation>
    <scope>NUCLEOTIDE SEQUENCE [LARGE SCALE GENOMIC DNA]</scope>
    <source>
        <strain evidence="6">Gh-48</strain>
    </source>
</reference>
<dbReference type="Pfam" id="PF01103">
    <property type="entry name" value="Omp85"/>
    <property type="match status" value="1"/>
</dbReference>
<sequence>MAPAVYRLTLTLFVLLSTCKLFAQTLADPVDSLQSQVDANGILAAFFSGKSSKPSVATTQTQNRTYWSVLPSAAYNPSVGFAVGVISSGGKYFGDPANTTLSVINAGFYLSTSGLSTFEFKQNAFSAQNQWNLQGTVQIGKTVAMDNGLGTGRRSFGEGSFFMNNTHFENNPDAFPIRYLYIKANERIYRKLAHHIYVGAGLSFNYYSHIDDDRKDIPITQTHNYRYSIRNGFPVSSYQANGLLFNFQFNNRDQPNRPFRGIYADIVLRSNQTWLGSNRNAMQLKFEFRKYWSLSSTHPEHVFAVWHWSNYLLSGALPYLELPGTGSDAYGRIGRAFIIGRFKGMSFVYNEAEYRFPLTSNKLLSGVAFVNAETADNQQRIKLFRYWEPGGGAGLRLLFNKYTRSNLCIDYARGTYGSSGFFLGLNEVF</sequence>
<evidence type="ECO:0000313" key="5">
    <source>
        <dbReference type="EMBL" id="SEO91325.1"/>
    </source>
</evidence>
<dbReference type="RefSeq" id="WP_091220343.1">
    <property type="nucleotide sequence ID" value="NZ_FOCL01000016.1"/>
</dbReference>
<dbReference type="STRING" id="551995.SAMN05192574_11617"/>
<dbReference type="EMBL" id="FOCL01000016">
    <property type="protein sequence ID" value="SEO91325.1"/>
    <property type="molecule type" value="Genomic_DNA"/>
</dbReference>
<evidence type="ECO:0000256" key="1">
    <source>
        <dbReference type="ARBA" id="ARBA00004370"/>
    </source>
</evidence>
<keyword evidence="2" id="KW-0472">Membrane</keyword>
<evidence type="ECO:0000259" key="4">
    <source>
        <dbReference type="Pfam" id="PF01103"/>
    </source>
</evidence>
<dbReference type="InterPro" id="IPR000184">
    <property type="entry name" value="Bac_surfAg_D15"/>
</dbReference>
<feature type="signal peptide" evidence="3">
    <location>
        <begin position="1"/>
        <end position="23"/>
    </location>
</feature>
<name>A0A1H8TKE4_9SPHI</name>
<dbReference type="GO" id="GO:0019867">
    <property type="term" value="C:outer membrane"/>
    <property type="evidence" value="ECO:0007669"/>
    <property type="project" value="InterPro"/>
</dbReference>
<proteinExistence type="predicted"/>
<organism evidence="5 6">
    <name type="scientific">Mucilaginibacter gossypiicola</name>
    <dbReference type="NCBI Taxonomy" id="551995"/>
    <lineage>
        <taxon>Bacteria</taxon>
        <taxon>Pseudomonadati</taxon>
        <taxon>Bacteroidota</taxon>
        <taxon>Sphingobacteriia</taxon>
        <taxon>Sphingobacteriales</taxon>
        <taxon>Sphingobacteriaceae</taxon>
        <taxon>Mucilaginibacter</taxon>
    </lineage>
</organism>
<dbReference type="Gene3D" id="2.40.160.50">
    <property type="entry name" value="membrane protein fhac: a member of the omp85/tpsb transporter family"/>
    <property type="match status" value="1"/>
</dbReference>
<evidence type="ECO:0000256" key="2">
    <source>
        <dbReference type="ARBA" id="ARBA00023136"/>
    </source>
</evidence>